<protein>
    <recommendedName>
        <fullName evidence="2">Major capsid protein</fullName>
    </recommendedName>
</protein>
<reference evidence="1" key="1">
    <citation type="journal article" date="2015" name="Nature">
        <title>Complex archaea that bridge the gap between prokaryotes and eukaryotes.</title>
        <authorList>
            <person name="Spang A."/>
            <person name="Saw J.H."/>
            <person name="Jorgensen S.L."/>
            <person name="Zaremba-Niedzwiedzka K."/>
            <person name="Martijn J."/>
            <person name="Lind A.E."/>
            <person name="van Eijk R."/>
            <person name="Schleper C."/>
            <person name="Guy L."/>
            <person name="Ettema T.J."/>
        </authorList>
    </citation>
    <scope>NUCLEOTIDE SEQUENCE</scope>
</reference>
<accession>A0A0F9IN70</accession>
<proteinExistence type="predicted"/>
<dbReference type="InterPro" id="IPR045565">
    <property type="entry name" value="Phage_capsid_2"/>
</dbReference>
<name>A0A0F9IN70_9ZZZZ</name>
<comment type="caution">
    <text evidence="1">The sequence shown here is derived from an EMBL/GenBank/DDBJ whole genome shotgun (WGS) entry which is preliminary data.</text>
</comment>
<dbReference type="Pfam" id="PF19821">
    <property type="entry name" value="Phage_capsid_2"/>
    <property type="match status" value="1"/>
</dbReference>
<evidence type="ECO:0000313" key="1">
    <source>
        <dbReference type="EMBL" id="KKM21259.1"/>
    </source>
</evidence>
<organism evidence="1">
    <name type="scientific">marine sediment metagenome</name>
    <dbReference type="NCBI Taxonomy" id="412755"/>
    <lineage>
        <taxon>unclassified sequences</taxon>
        <taxon>metagenomes</taxon>
        <taxon>ecological metagenomes</taxon>
    </lineage>
</organism>
<dbReference type="AlphaFoldDB" id="A0A0F9IN70"/>
<gene>
    <name evidence="1" type="ORF">LCGC14_1637240</name>
</gene>
<evidence type="ECO:0008006" key="2">
    <source>
        <dbReference type="Google" id="ProtNLM"/>
    </source>
</evidence>
<sequence>MIDNILKTIEQLDVGSTTKIGSSGFGGQTDGIGSVMGSTWSQKIVFDSQPDRVLSKYFLEFADLMGNNDVTLVIPKVGDVDLMGGRAASAEGKTRVMTAFDTADNITVSLTSDDVKLGGAAISFETASATRVSIIEMAHKQLVRQYLETIETDANTILTGATIGSTAASGIYGGDASGTASLETGDVITVDKIIDMKIELQKKNFGKKPRDAVLLLHPEQYKQLLKSSQFTNAGEFGTNTVVTKGVIEEYVGIIIEVSTLITAATTWGAGANLSGHYSFIIDPSAAAGIVWKEKAKVKVVTEDDERVHKILLDAWYKMTRINEQAICLGHFTDA</sequence>
<dbReference type="EMBL" id="LAZR01013588">
    <property type="protein sequence ID" value="KKM21259.1"/>
    <property type="molecule type" value="Genomic_DNA"/>
</dbReference>